<proteinExistence type="predicted"/>
<protein>
    <submittedName>
        <fullName evidence="1">Uncharacterized protein</fullName>
    </submittedName>
</protein>
<evidence type="ECO:0000313" key="1">
    <source>
        <dbReference type="EMBL" id="KRL88132.1"/>
    </source>
</evidence>
<evidence type="ECO:0000313" key="2">
    <source>
        <dbReference type="Proteomes" id="UP000051922"/>
    </source>
</evidence>
<sequence length="50" mass="5666">MFNLIVAATTTYEQQRAPHNPETGLRDAHARYHPTLRATTRLNGTATSQW</sequence>
<comment type="caution">
    <text evidence="1">The sequence shown here is derived from an EMBL/GenBank/DDBJ whole genome shotgun (WGS) entry which is preliminary data.</text>
</comment>
<dbReference type="Proteomes" id="UP000051922">
    <property type="component" value="Unassembled WGS sequence"/>
</dbReference>
<gene>
    <name evidence="1" type="ORF">FC50_GL000327</name>
</gene>
<accession>A0A0R1U5V5</accession>
<keyword evidence="2" id="KW-1185">Reference proteome</keyword>
<dbReference type="PATRIC" id="fig|1423783.4.peg.339"/>
<dbReference type="AlphaFoldDB" id="A0A0R1U5V5"/>
<dbReference type="EMBL" id="AZFJ01000007">
    <property type="protein sequence ID" value="KRL88132.1"/>
    <property type="molecule type" value="Genomic_DNA"/>
</dbReference>
<name>A0A0R1U5V5_9LACO</name>
<organism evidence="1 2">
    <name type="scientific">Lacticaseibacillus pantheris DSM 15945 = JCM 12539 = NBRC 106106</name>
    <dbReference type="NCBI Taxonomy" id="1423783"/>
    <lineage>
        <taxon>Bacteria</taxon>
        <taxon>Bacillati</taxon>
        <taxon>Bacillota</taxon>
        <taxon>Bacilli</taxon>
        <taxon>Lactobacillales</taxon>
        <taxon>Lactobacillaceae</taxon>
        <taxon>Lacticaseibacillus</taxon>
    </lineage>
</organism>
<reference evidence="1 2" key="1">
    <citation type="journal article" date="2015" name="Genome Announc.">
        <title>Expanding the biotechnology potential of lactobacilli through comparative genomics of 213 strains and associated genera.</title>
        <authorList>
            <person name="Sun Z."/>
            <person name="Harris H.M."/>
            <person name="McCann A."/>
            <person name="Guo C."/>
            <person name="Argimon S."/>
            <person name="Zhang W."/>
            <person name="Yang X."/>
            <person name="Jeffery I.B."/>
            <person name="Cooney J.C."/>
            <person name="Kagawa T.F."/>
            <person name="Liu W."/>
            <person name="Song Y."/>
            <person name="Salvetti E."/>
            <person name="Wrobel A."/>
            <person name="Rasinkangas P."/>
            <person name="Parkhill J."/>
            <person name="Rea M.C."/>
            <person name="O'Sullivan O."/>
            <person name="Ritari J."/>
            <person name="Douillard F.P."/>
            <person name="Paul Ross R."/>
            <person name="Yang R."/>
            <person name="Briner A.E."/>
            <person name="Felis G.E."/>
            <person name="de Vos W.M."/>
            <person name="Barrangou R."/>
            <person name="Klaenhammer T.R."/>
            <person name="Caufield P.W."/>
            <person name="Cui Y."/>
            <person name="Zhang H."/>
            <person name="O'Toole P.W."/>
        </authorList>
    </citation>
    <scope>NUCLEOTIDE SEQUENCE [LARGE SCALE GENOMIC DNA]</scope>
    <source>
        <strain evidence="1 2">DSM 15945</strain>
    </source>
</reference>